<comment type="subcellular location">
    <subcellularLocation>
        <location evidence="1">Membrane</location>
        <topology evidence="1">Single-pass type I membrane protein</topology>
    </subcellularLocation>
</comment>
<dbReference type="InterPro" id="IPR036179">
    <property type="entry name" value="Ig-like_dom_sf"/>
</dbReference>
<dbReference type="GO" id="GO:0005886">
    <property type="term" value="C:plasma membrane"/>
    <property type="evidence" value="ECO:0007669"/>
    <property type="project" value="TreeGrafter"/>
</dbReference>
<dbReference type="InterPro" id="IPR051275">
    <property type="entry name" value="Cell_adhesion_signaling"/>
</dbReference>
<dbReference type="GO" id="GO:0005911">
    <property type="term" value="C:cell-cell junction"/>
    <property type="evidence" value="ECO:0007669"/>
    <property type="project" value="TreeGrafter"/>
</dbReference>
<gene>
    <name evidence="8" type="ORF">MGAL_10B052803</name>
</gene>
<name>A0A8B6E2X5_MYTGA</name>
<dbReference type="SMART" id="SM00408">
    <property type="entry name" value="IGc2"/>
    <property type="match status" value="2"/>
</dbReference>
<keyword evidence="2" id="KW-0472">Membrane</keyword>
<evidence type="ECO:0000259" key="7">
    <source>
        <dbReference type="PROSITE" id="PS50853"/>
    </source>
</evidence>
<evidence type="ECO:0000256" key="3">
    <source>
        <dbReference type="ARBA" id="ARBA00023157"/>
    </source>
</evidence>
<dbReference type="Pfam" id="PF13927">
    <property type="entry name" value="Ig_3"/>
    <property type="match status" value="1"/>
</dbReference>
<dbReference type="PANTHER" id="PTHR11640">
    <property type="entry name" value="NEPHRIN"/>
    <property type="match status" value="1"/>
</dbReference>
<feature type="domain" description="Ig-like" evidence="6">
    <location>
        <begin position="1"/>
        <end position="85"/>
    </location>
</feature>
<feature type="domain" description="Fibronectin type-III" evidence="7">
    <location>
        <begin position="178"/>
        <end position="273"/>
    </location>
</feature>
<evidence type="ECO:0000256" key="5">
    <source>
        <dbReference type="ARBA" id="ARBA00023319"/>
    </source>
</evidence>
<keyword evidence="9" id="KW-1185">Reference proteome</keyword>
<feature type="domain" description="Ig-like" evidence="6">
    <location>
        <begin position="92"/>
        <end position="169"/>
    </location>
</feature>
<dbReference type="InterPro" id="IPR003598">
    <property type="entry name" value="Ig_sub2"/>
</dbReference>
<dbReference type="Proteomes" id="UP000596742">
    <property type="component" value="Unassembled WGS sequence"/>
</dbReference>
<dbReference type="AlphaFoldDB" id="A0A8B6E2X5"/>
<dbReference type="Gene3D" id="2.60.40.10">
    <property type="entry name" value="Immunoglobulins"/>
    <property type="match status" value="3"/>
</dbReference>
<sequence length="342" mass="38513">MNVVEAKSEQQVNGVEGHQMRLTCNVNSGKPKETIFWRRNGIVVSSGGPGRLQYTFVPEREDNFQNYTCTTNNTLNSIALREDIQLRLTLHPRMFVDMKEKCEKDNMTVILNCLETSGQLIESYNWVYNGASIIETSGVLVLTSSKKPFNGNYTCTGGNAAGSNNATLHLHEDKLCQPRQFPSINLNSDPTSINVSWKGGSIFKLEQPFFIEYRQHNSKIWRMIPKQNNLKTELQSIQISDLYPSTVYIIRLYVNGSNGYSVSEEYKRKTKDQLDPYSCLAANCDKHEPFCHLFEANNNVEGRCMVIEVGQLCSPANDLSVDGGCYCSDSKCVSNASTYNMN</sequence>
<dbReference type="InterPro" id="IPR003961">
    <property type="entry name" value="FN3_dom"/>
</dbReference>
<dbReference type="PROSITE" id="PS50853">
    <property type="entry name" value="FN3"/>
    <property type="match status" value="1"/>
</dbReference>
<proteinExistence type="predicted"/>
<evidence type="ECO:0000259" key="6">
    <source>
        <dbReference type="PROSITE" id="PS50835"/>
    </source>
</evidence>
<dbReference type="GO" id="GO:0098609">
    <property type="term" value="P:cell-cell adhesion"/>
    <property type="evidence" value="ECO:0007669"/>
    <property type="project" value="TreeGrafter"/>
</dbReference>
<dbReference type="InterPro" id="IPR007110">
    <property type="entry name" value="Ig-like_dom"/>
</dbReference>
<keyword evidence="3" id="KW-1015">Disulfide bond</keyword>
<accession>A0A8B6E2X5</accession>
<evidence type="ECO:0000313" key="8">
    <source>
        <dbReference type="EMBL" id="VDI28263.1"/>
    </source>
</evidence>
<protein>
    <recommendedName>
        <fullName evidence="10">Ig-like domain-containing protein</fullName>
    </recommendedName>
</protein>
<evidence type="ECO:0000256" key="1">
    <source>
        <dbReference type="ARBA" id="ARBA00004479"/>
    </source>
</evidence>
<dbReference type="InterPro" id="IPR036116">
    <property type="entry name" value="FN3_sf"/>
</dbReference>
<evidence type="ECO:0000256" key="2">
    <source>
        <dbReference type="ARBA" id="ARBA00023136"/>
    </source>
</evidence>
<comment type="caution">
    <text evidence="8">The sequence shown here is derived from an EMBL/GenBank/DDBJ whole genome shotgun (WGS) entry which is preliminary data.</text>
</comment>
<keyword evidence="5" id="KW-0393">Immunoglobulin domain</keyword>
<reference evidence="8" key="1">
    <citation type="submission" date="2018-11" db="EMBL/GenBank/DDBJ databases">
        <authorList>
            <person name="Alioto T."/>
            <person name="Alioto T."/>
        </authorList>
    </citation>
    <scope>NUCLEOTIDE SEQUENCE</scope>
</reference>
<dbReference type="SUPFAM" id="SSF48726">
    <property type="entry name" value="Immunoglobulin"/>
    <property type="match status" value="1"/>
</dbReference>
<evidence type="ECO:0000256" key="4">
    <source>
        <dbReference type="ARBA" id="ARBA00023180"/>
    </source>
</evidence>
<organism evidence="8 9">
    <name type="scientific">Mytilus galloprovincialis</name>
    <name type="common">Mediterranean mussel</name>
    <dbReference type="NCBI Taxonomy" id="29158"/>
    <lineage>
        <taxon>Eukaryota</taxon>
        <taxon>Metazoa</taxon>
        <taxon>Spiralia</taxon>
        <taxon>Lophotrochozoa</taxon>
        <taxon>Mollusca</taxon>
        <taxon>Bivalvia</taxon>
        <taxon>Autobranchia</taxon>
        <taxon>Pteriomorphia</taxon>
        <taxon>Mytilida</taxon>
        <taxon>Mytiloidea</taxon>
        <taxon>Mytilidae</taxon>
        <taxon>Mytilinae</taxon>
        <taxon>Mytilus</taxon>
    </lineage>
</organism>
<dbReference type="GO" id="GO:0050839">
    <property type="term" value="F:cell adhesion molecule binding"/>
    <property type="evidence" value="ECO:0007669"/>
    <property type="project" value="TreeGrafter"/>
</dbReference>
<dbReference type="InterPro" id="IPR013783">
    <property type="entry name" value="Ig-like_fold"/>
</dbReference>
<evidence type="ECO:0008006" key="10">
    <source>
        <dbReference type="Google" id="ProtNLM"/>
    </source>
</evidence>
<dbReference type="EMBL" id="UYJE01004469">
    <property type="protein sequence ID" value="VDI28263.1"/>
    <property type="molecule type" value="Genomic_DNA"/>
</dbReference>
<keyword evidence="4" id="KW-0325">Glycoprotein</keyword>
<dbReference type="CDD" id="cd00063">
    <property type="entry name" value="FN3"/>
    <property type="match status" value="1"/>
</dbReference>
<dbReference type="PROSITE" id="PS50835">
    <property type="entry name" value="IG_LIKE"/>
    <property type="match status" value="2"/>
</dbReference>
<evidence type="ECO:0000313" key="9">
    <source>
        <dbReference type="Proteomes" id="UP000596742"/>
    </source>
</evidence>
<dbReference type="SUPFAM" id="SSF49265">
    <property type="entry name" value="Fibronectin type III"/>
    <property type="match status" value="1"/>
</dbReference>
<dbReference type="OrthoDB" id="6126887at2759"/>
<dbReference type="PANTHER" id="PTHR11640:SF158">
    <property type="entry name" value="V-SET AND IMMUNOGLOBULIN DOMAIN-CONTAINING PROTEIN 10-LIKE 2"/>
    <property type="match status" value="1"/>
</dbReference>